<accession>F4QIF6</accession>
<evidence type="ECO:0000313" key="3">
    <source>
        <dbReference type="Proteomes" id="UP000006512"/>
    </source>
</evidence>
<keyword evidence="1" id="KW-1133">Transmembrane helix</keyword>
<keyword evidence="1" id="KW-0812">Transmembrane</keyword>
<evidence type="ECO:0000313" key="2">
    <source>
        <dbReference type="EMBL" id="EGF92945.1"/>
    </source>
</evidence>
<proteinExistence type="predicted"/>
<keyword evidence="3" id="KW-1185">Reference proteome</keyword>
<protein>
    <submittedName>
        <fullName evidence="2">Uncharacterized protein</fullName>
    </submittedName>
</protein>
<dbReference type="EMBL" id="GL883077">
    <property type="protein sequence ID" value="EGF92945.1"/>
    <property type="molecule type" value="Genomic_DNA"/>
</dbReference>
<organism evidence="2 3">
    <name type="scientific">Asticcacaulis biprosthecium C19</name>
    <dbReference type="NCBI Taxonomy" id="715226"/>
    <lineage>
        <taxon>Bacteria</taxon>
        <taxon>Pseudomonadati</taxon>
        <taxon>Pseudomonadota</taxon>
        <taxon>Alphaproteobacteria</taxon>
        <taxon>Caulobacterales</taxon>
        <taxon>Caulobacteraceae</taxon>
        <taxon>Asticcacaulis</taxon>
    </lineage>
</organism>
<dbReference type="STRING" id="715226.ABI_13840"/>
<dbReference type="HOGENOM" id="CLU_1014396_0_0_5"/>
<gene>
    <name evidence="2" type="ORF">ABI_13840</name>
</gene>
<dbReference type="Proteomes" id="UP000006512">
    <property type="component" value="Unassembled WGS sequence"/>
</dbReference>
<dbReference type="OrthoDB" id="8210367at2"/>
<name>F4QIF6_9CAUL</name>
<evidence type="ECO:0000256" key="1">
    <source>
        <dbReference type="SAM" id="Phobius"/>
    </source>
</evidence>
<feature type="transmembrane region" description="Helical" evidence="1">
    <location>
        <begin position="5"/>
        <end position="22"/>
    </location>
</feature>
<keyword evidence="1" id="KW-0472">Membrane</keyword>
<dbReference type="AlphaFoldDB" id="F4QIF6"/>
<dbReference type="RefSeq" id="WP_006272130.1">
    <property type="nucleotide sequence ID" value="NZ_GL883077.1"/>
</dbReference>
<dbReference type="eggNOG" id="COG0265">
    <property type="taxonomic scope" value="Bacteria"/>
</dbReference>
<sequence>MKADWLLYAAAIAVLVIVPGVWHENSALPEAPPPPGVGEMSLFATFTPFSAGSIINLPRDDQRVMTGTAFAVAASGEWIMARDSVAGCPHPFLNIGGNLGVPFTVRTVKGLDGYVIGMTQGAGRALTPTDPMTIKPGVRGFMPGYPSDLPGEATARYIGTVSLKRAKRGERAETVMAWAQAGRTRGIRGDLNQLAGAPVLDDNSKVIAVTIKEKPRRGRIYTSTPETLAKLTSVTAMKPDFDSEAVITKANYGIVSDTLRREYRVAQVGCIKS</sequence>
<reference evidence="3" key="1">
    <citation type="submission" date="2011-03" db="EMBL/GenBank/DDBJ databases">
        <title>Draft genome sequence of Brevundimonas diminuta.</title>
        <authorList>
            <person name="Brown P.J.B."/>
            <person name="Buechlein A."/>
            <person name="Hemmerich C."/>
            <person name="Brun Y.V."/>
        </authorList>
    </citation>
    <scope>NUCLEOTIDE SEQUENCE [LARGE SCALE GENOMIC DNA]</scope>
    <source>
        <strain evidence="3">C19</strain>
    </source>
</reference>